<keyword evidence="3" id="KW-1185">Reference proteome</keyword>
<name>A0ABY4TT54_9SPHN</name>
<keyword evidence="1" id="KW-0732">Signal</keyword>
<feature type="chain" id="PRO_5046840014" description="Spore coat protein U domain-containing protein" evidence="1">
    <location>
        <begin position="22"/>
        <end position="289"/>
    </location>
</feature>
<gene>
    <name evidence="2" type="ORF">M9980_13815</name>
</gene>
<evidence type="ECO:0008006" key="4">
    <source>
        <dbReference type="Google" id="ProtNLM"/>
    </source>
</evidence>
<feature type="signal peptide" evidence="1">
    <location>
        <begin position="1"/>
        <end position="21"/>
    </location>
</feature>
<dbReference type="RefSeq" id="WP_250751925.1">
    <property type="nucleotide sequence ID" value="NZ_CP098401.1"/>
</dbReference>
<sequence>MPLAVLVAAGIAALAATPAAACTVRLGPVNAVPIAYDPFVVAAAGGWVRVSVDLVDGDACDTAVVLTDDGASPLRTLTFGPGAAVAFRPRLRPGANVREGTDPAEASVALTAASPHAEIAWYLESTGDGVLPPGDYVQPVKVQVRAPVEGGPPSTGAVALRSVARAQINLAGTAVAYDSGSDAATIELGELRSGSSGRAFLQLRGNTQAHLSFTSQQHGYLASTGASGRIAYAMTFDGRPVDLAAPATIAIDAPPSLRGASFELAVRVPDVTGAVAGRYSDTVVIDVSP</sequence>
<evidence type="ECO:0000313" key="3">
    <source>
        <dbReference type="Proteomes" id="UP001055580"/>
    </source>
</evidence>
<protein>
    <recommendedName>
        <fullName evidence="4">Spore coat protein U domain-containing protein</fullName>
    </recommendedName>
</protein>
<evidence type="ECO:0000256" key="1">
    <source>
        <dbReference type="SAM" id="SignalP"/>
    </source>
</evidence>
<reference evidence="2" key="1">
    <citation type="submission" date="2022-05" db="EMBL/GenBank/DDBJ databases">
        <title>Sphingomonas sp. strain RMG20 Genome sequencing and assembly.</title>
        <authorList>
            <person name="Kim I."/>
        </authorList>
    </citation>
    <scope>NUCLEOTIDE SEQUENCE</scope>
    <source>
        <strain evidence="2">RMG20</strain>
    </source>
</reference>
<dbReference type="EMBL" id="CP098401">
    <property type="protein sequence ID" value="URW75581.1"/>
    <property type="molecule type" value="Genomic_DNA"/>
</dbReference>
<dbReference type="Proteomes" id="UP001055580">
    <property type="component" value="Chromosome"/>
</dbReference>
<proteinExistence type="predicted"/>
<accession>A0ABY4TT54</accession>
<organism evidence="2 3">
    <name type="scientific">Sphingomonas donggukensis</name>
    <dbReference type="NCBI Taxonomy" id="2949093"/>
    <lineage>
        <taxon>Bacteria</taxon>
        <taxon>Pseudomonadati</taxon>
        <taxon>Pseudomonadota</taxon>
        <taxon>Alphaproteobacteria</taxon>
        <taxon>Sphingomonadales</taxon>
        <taxon>Sphingomonadaceae</taxon>
        <taxon>Sphingomonas</taxon>
    </lineage>
</organism>
<evidence type="ECO:0000313" key="2">
    <source>
        <dbReference type="EMBL" id="URW75581.1"/>
    </source>
</evidence>